<keyword evidence="6 7" id="KW-0326">Glycosidase</keyword>
<evidence type="ECO:0000259" key="10">
    <source>
        <dbReference type="Pfam" id="PF21365"/>
    </source>
</evidence>
<dbReference type="InterPro" id="IPR033403">
    <property type="entry name" value="DUF5110"/>
</dbReference>
<evidence type="ECO:0000256" key="6">
    <source>
        <dbReference type="ARBA" id="ARBA00023295"/>
    </source>
</evidence>
<dbReference type="InterPro" id="IPR013780">
    <property type="entry name" value="Glyco_hydro_b"/>
</dbReference>
<comment type="pathway">
    <text evidence="1">Glycan metabolism.</text>
</comment>
<dbReference type="SUPFAM" id="SSF51445">
    <property type="entry name" value="(Trans)glycosidases"/>
    <property type="match status" value="1"/>
</dbReference>
<evidence type="ECO:0000256" key="4">
    <source>
        <dbReference type="ARBA" id="ARBA00022801"/>
    </source>
</evidence>
<protein>
    <submittedName>
        <fullName evidence="11">Glycosyl hydrolases family 31-domain-containing protein</fullName>
    </submittedName>
</protein>
<dbReference type="InterPro" id="IPR048395">
    <property type="entry name" value="Glyco_hydro_31_C"/>
</dbReference>
<gene>
    <name evidence="11" type="ORF">DUNSADRAFT_8534</name>
</gene>
<evidence type="ECO:0000259" key="8">
    <source>
        <dbReference type="Pfam" id="PF01055"/>
    </source>
</evidence>
<proteinExistence type="inferred from homology"/>
<evidence type="ECO:0000313" key="11">
    <source>
        <dbReference type="EMBL" id="KAF5834709.1"/>
    </source>
</evidence>
<reference evidence="11" key="1">
    <citation type="submission" date="2017-08" db="EMBL/GenBank/DDBJ databases">
        <authorList>
            <person name="Polle J.E."/>
            <person name="Barry K."/>
            <person name="Cushman J."/>
            <person name="Schmutz J."/>
            <person name="Tran D."/>
            <person name="Hathwaick L.T."/>
            <person name="Yim W.C."/>
            <person name="Jenkins J."/>
            <person name="Mckie-Krisberg Z.M."/>
            <person name="Prochnik S."/>
            <person name="Lindquist E."/>
            <person name="Dockter R.B."/>
            <person name="Adam C."/>
            <person name="Molina H."/>
            <person name="Bunkerborg J."/>
            <person name="Jin E."/>
            <person name="Buchheim M."/>
            <person name="Magnuson J."/>
        </authorList>
    </citation>
    <scope>NUCLEOTIDE SEQUENCE</scope>
    <source>
        <strain evidence="11">CCAP 19/18</strain>
    </source>
</reference>
<keyword evidence="5" id="KW-0325">Glycoprotein</keyword>
<dbReference type="Gene3D" id="3.20.20.80">
    <property type="entry name" value="Glycosidases"/>
    <property type="match status" value="1"/>
</dbReference>
<dbReference type="PANTHER" id="PTHR22762">
    <property type="entry name" value="ALPHA-GLUCOSIDASE"/>
    <property type="match status" value="1"/>
</dbReference>
<dbReference type="PANTHER" id="PTHR22762:SF54">
    <property type="entry name" value="BCDNA.GH04962"/>
    <property type="match status" value="1"/>
</dbReference>
<dbReference type="Pfam" id="PF21365">
    <property type="entry name" value="Glyco_hydro_31_3rd"/>
    <property type="match status" value="1"/>
</dbReference>
<accession>A0ABQ7GJC3</accession>
<feature type="domain" description="Glycoside hydrolase family 31 TIM barrel" evidence="8">
    <location>
        <begin position="11"/>
        <end position="176"/>
    </location>
</feature>
<keyword evidence="4 7" id="KW-0378">Hydrolase</keyword>
<dbReference type="Pfam" id="PF17137">
    <property type="entry name" value="DUF5110"/>
    <property type="match status" value="1"/>
</dbReference>
<dbReference type="SUPFAM" id="SSF51011">
    <property type="entry name" value="Glycosyl hydrolase domain"/>
    <property type="match status" value="1"/>
</dbReference>
<organism evidence="11 12">
    <name type="scientific">Dunaliella salina</name>
    <name type="common">Green alga</name>
    <name type="synonym">Protococcus salinus</name>
    <dbReference type="NCBI Taxonomy" id="3046"/>
    <lineage>
        <taxon>Eukaryota</taxon>
        <taxon>Viridiplantae</taxon>
        <taxon>Chlorophyta</taxon>
        <taxon>core chlorophytes</taxon>
        <taxon>Chlorophyceae</taxon>
        <taxon>CS clade</taxon>
        <taxon>Chlamydomonadales</taxon>
        <taxon>Dunaliellaceae</taxon>
        <taxon>Dunaliella</taxon>
    </lineage>
</organism>
<dbReference type="Gene3D" id="2.60.40.1180">
    <property type="entry name" value="Golgi alpha-mannosidase II"/>
    <property type="match status" value="2"/>
</dbReference>
<sequence>MLSTRLSNTQVTFPKDNLHVGGVEHRSVHNRYGLDYHQATADGLYRRGYQTHGPDGDRPFVLSRAFFPGTQRVGPIWTGDNFAKWDHLQMSVPMLLTISMAGLPFSGADVAGFFGNPEPELMVRWNQLAVFYPFFRGHAHLESPRREPYLFAEPYASHLRNAIRSRYALLPYMYTLFRHANITGVPLLRPLWYEFPDNKDTFDLDTQLMLGPSMLISPVMTPGATSIDVLLPRASRWYDANTGAEVERSSSWLSSGGDKQKVQVTLDSIPVYYRGGSVVPRRERPRRAANMMLDDPVTLVVALDANNQASGDLYLDDGHSFAFKRGEYLHRSFTFNGGQLQSTPAPTATNTPPGSLQLPTVTVERIVFMGLPKKGAFQAKLPSGQVVDLEFEPISVVAPRAASAHVMRKPDLPISQDWTVEIYPKQ</sequence>
<dbReference type="InterPro" id="IPR017853">
    <property type="entry name" value="GH"/>
</dbReference>
<evidence type="ECO:0000313" key="12">
    <source>
        <dbReference type="Proteomes" id="UP000815325"/>
    </source>
</evidence>
<name>A0ABQ7GJC3_DUNSA</name>
<comment type="similarity">
    <text evidence="2 7">Belongs to the glycosyl hydrolase 31 family.</text>
</comment>
<keyword evidence="3" id="KW-0732">Signal</keyword>
<dbReference type="Pfam" id="PF01055">
    <property type="entry name" value="Glyco_hydro_31_2nd"/>
    <property type="match status" value="1"/>
</dbReference>
<evidence type="ECO:0000256" key="1">
    <source>
        <dbReference type="ARBA" id="ARBA00004881"/>
    </source>
</evidence>
<keyword evidence="12" id="KW-1185">Reference proteome</keyword>
<evidence type="ECO:0000256" key="5">
    <source>
        <dbReference type="ARBA" id="ARBA00023180"/>
    </source>
</evidence>
<evidence type="ECO:0000256" key="7">
    <source>
        <dbReference type="RuleBase" id="RU361185"/>
    </source>
</evidence>
<dbReference type="Proteomes" id="UP000815325">
    <property type="component" value="Unassembled WGS sequence"/>
</dbReference>
<feature type="domain" description="DUF5110" evidence="9">
    <location>
        <begin position="297"/>
        <end position="349"/>
    </location>
</feature>
<comment type="caution">
    <text evidence="11">The sequence shown here is derived from an EMBL/GenBank/DDBJ whole genome shotgun (WGS) entry which is preliminary data.</text>
</comment>
<evidence type="ECO:0000259" key="9">
    <source>
        <dbReference type="Pfam" id="PF17137"/>
    </source>
</evidence>
<dbReference type="GO" id="GO:0016787">
    <property type="term" value="F:hydrolase activity"/>
    <property type="evidence" value="ECO:0007669"/>
    <property type="project" value="UniProtKB-KW"/>
</dbReference>
<evidence type="ECO:0000256" key="3">
    <source>
        <dbReference type="ARBA" id="ARBA00022729"/>
    </source>
</evidence>
<dbReference type="EMBL" id="MU069742">
    <property type="protein sequence ID" value="KAF5834709.1"/>
    <property type="molecule type" value="Genomic_DNA"/>
</dbReference>
<feature type="domain" description="Glycosyl hydrolase family 31 C-terminal" evidence="10">
    <location>
        <begin position="184"/>
        <end position="279"/>
    </location>
</feature>
<dbReference type="InterPro" id="IPR000322">
    <property type="entry name" value="Glyco_hydro_31_TIM"/>
</dbReference>
<evidence type="ECO:0000256" key="2">
    <source>
        <dbReference type="ARBA" id="ARBA00007806"/>
    </source>
</evidence>